<dbReference type="AlphaFoldDB" id="A0AA88GFN1"/>
<accession>A0AA88GFN1</accession>
<keyword evidence="3" id="KW-1185">Reference proteome</keyword>
<dbReference type="InterPro" id="IPR000210">
    <property type="entry name" value="BTB/POZ_dom"/>
</dbReference>
<dbReference type="CDD" id="cd18186">
    <property type="entry name" value="BTB_POZ_ZBTB_KLHL-like"/>
    <property type="match status" value="1"/>
</dbReference>
<gene>
    <name evidence="2" type="ORF">C9374_011813</name>
</gene>
<organism evidence="2 3">
    <name type="scientific">Naegleria lovaniensis</name>
    <name type="common">Amoeba</name>
    <dbReference type="NCBI Taxonomy" id="51637"/>
    <lineage>
        <taxon>Eukaryota</taxon>
        <taxon>Discoba</taxon>
        <taxon>Heterolobosea</taxon>
        <taxon>Tetramitia</taxon>
        <taxon>Eutetramitia</taxon>
        <taxon>Vahlkampfiidae</taxon>
        <taxon>Naegleria</taxon>
    </lineage>
</organism>
<evidence type="ECO:0000259" key="1">
    <source>
        <dbReference type="PROSITE" id="PS50097"/>
    </source>
</evidence>
<sequence>MSSSSSKYPGKSLKYLVASRGEINSKFPHLYDAIVTSSNGDAIPFFQLFMQINAPEIVPLKKEKNGLATYKVNYDTDVTNKALEYILTGKINKEFENYKKVEEFLKTSGTNTAKWVKYTLPNVADKLPLADLSLKSKLLKQPIQMHRLVLASHCTWFRTHLASTAPTANKPSSAPSTPYVIPDTYVKYLTQKKENYYNSPLEVDLDQFEPPSEKHIRAMVHFCYSDDFDAACEKFGITSEEDVNQLFQFAEKIGLIGVLGEYAKRLAKNMTLQTVGRIFSMSTKGEEQEVHDKAVQFIFTNWSVLRKGDLKNQMTAEEEKLLYEQVSGIANMFCLHKKNGLM</sequence>
<reference evidence="2 3" key="1">
    <citation type="journal article" date="2018" name="BMC Genomics">
        <title>The genome of Naegleria lovaniensis, the basis for a comparative approach to unravel pathogenicity factors of the human pathogenic amoeba N. fowleri.</title>
        <authorList>
            <person name="Liechti N."/>
            <person name="Schurch N."/>
            <person name="Bruggmann R."/>
            <person name="Wittwer M."/>
        </authorList>
    </citation>
    <scope>NUCLEOTIDE SEQUENCE [LARGE SCALE GENOMIC DNA]</scope>
    <source>
        <strain evidence="2 3">ATCC 30569</strain>
    </source>
</reference>
<dbReference type="Gene3D" id="3.30.710.10">
    <property type="entry name" value="Potassium Channel Kv1.1, Chain A"/>
    <property type="match status" value="1"/>
</dbReference>
<dbReference type="GeneID" id="68104267"/>
<evidence type="ECO:0000313" key="3">
    <source>
        <dbReference type="Proteomes" id="UP000816034"/>
    </source>
</evidence>
<proteinExistence type="predicted"/>
<dbReference type="PROSITE" id="PS50097">
    <property type="entry name" value="BTB"/>
    <property type="match status" value="1"/>
</dbReference>
<dbReference type="Proteomes" id="UP000816034">
    <property type="component" value="Unassembled WGS sequence"/>
</dbReference>
<dbReference type="EMBL" id="PYSW02000051">
    <property type="protein sequence ID" value="KAG2373724.1"/>
    <property type="molecule type" value="Genomic_DNA"/>
</dbReference>
<dbReference type="InterPro" id="IPR011333">
    <property type="entry name" value="SKP1/BTB/POZ_sf"/>
</dbReference>
<dbReference type="RefSeq" id="XP_044542898.1">
    <property type="nucleotide sequence ID" value="XM_044687510.1"/>
</dbReference>
<name>A0AA88GFN1_NAELO</name>
<protein>
    <recommendedName>
        <fullName evidence="1">BTB domain-containing protein</fullName>
    </recommendedName>
</protein>
<dbReference type="SUPFAM" id="SSF54695">
    <property type="entry name" value="POZ domain"/>
    <property type="match status" value="1"/>
</dbReference>
<comment type="caution">
    <text evidence="2">The sequence shown here is derived from an EMBL/GenBank/DDBJ whole genome shotgun (WGS) entry which is preliminary data.</text>
</comment>
<feature type="domain" description="BTB" evidence="1">
    <location>
        <begin position="130"/>
        <end position="232"/>
    </location>
</feature>
<evidence type="ECO:0000313" key="2">
    <source>
        <dbReference type="EMBL" id="KAG2373724.1"/>
    </source>
</evidence>